<dbReference type="Proteomes" id="UP001261624">
    <property type="component" value="Unassembled WGS sequence"/>
</dbReference>
<protein>
    <submittedName>
        <fullName evidence="3">Acyl-CoA thioester hydrolase/BAAT C-terminal domain-containing protein</fullName>
    </submittedName>
</protein>
<dbReference type="PANTHER" id="PTHR10824:SF4">
    <property type="entry name" value="ACYL-COENZYME A THIOESTERASE 1-LIKE"/>
    <property type="match status" value="1"/>
</dbReference>
<keyword evidence="3" id="KW-0378">Hydrolase</keyword>
<evidence type="ECO:0000313" key="3">
    <source>
        <dbReference type="EMBL" id="MDT0690633.1"/>
    </source>
</evidence>
<feature type="domain" description="BAAT/Acyl-CoA thioester hydrolase C-terminal" evidence="2">
    <location>
        <begin position="97"/>
        <end position="272"/>
    </location>
</feature>
<dbReference type="Gene3D" id="3.40.50.1820">
    <property type="entry name" value="alpha/beta hydrolase"/>
    <property type="match status" value="1"/>
</dbReference>
<dbReference type="SUPFAM" id="SSF53474">
    <property type="entry name" value="alpha/beta-Hydrolases"/>
    <property type="match status" value="1"/>
</dbReference>
<evidence type="ECO:0000259" key="2">
    <source>
        <dbReference type="Pfam" id="PF08840"/>
    </source>
</evidence>
<evidence type="ECO:0000256" key="1">
    <source>
        <dbReference type="SAM" id="Phobius"/>
    </source>
</evidence>
<organism evidence="3 4">
    <name type="scientific">Autumnicola patrickiae</name>
    <dbReference type="NCBI Taxonomy" id="3075591"/>
    <lineage>
        <taxon>Bacteria</taxon>
        <taxon>Pseudomonadati</taxon>
        <taxon>Bacteroidota</taxon>
        <taxon>Flavobacteriia</taxon>
        <taxon>Flavobacteriales</taxon>
        <taxon>Flavobacteriaceae</taxon>
        <taxon>Autumnicola</taxon>
    </lineage>
</organism>
<keyword evidence="4" id="KW-1185">Reference proteome</keyword>
<keyword evidence="1" id="KW-0472">Membrane</keyword>
<dbReference type="PANTHER" id="PTHR10824">
    <property type="entry name" value="ACYL-COENZYME A THIOESTERASE-RELATED"/>
    <property type="match status" value="1"/>
</dbReference>
<evidence type="ECO:0000313" key="4">
    <source>
        <dbReference type="Proteomes" id="UP001261624"/>
    </source>
</evidence>
<dbReference type="RefSeq" id="WP_311685378.1">
    <property type="nucleotide sequence ID" value="NZ_JAVRHM010000014.1"/>
</dbReference>
<gene>
    <name evidence="3" type="ORF">RM549_12610</name>
</gene>
<keyword evidence="1" id="KW-0812">Transmembrane</keyword>
<sequence>MNKKGIIGISAILIVVAGYFIIDSLLFDGIKPRVIDENEFHANFYSSPETENKTTVVLIGGGQWGEYWGAEIAKNGFVGLSIPYTNVEGLPELPEEIPIEYFENAIKWIGQQPEVNPGKIVVMGASRNAELALVIASSLPELVSGVIAYAPSSVSWANTVLPYNSDEMKPGWTYRGEAIPYVPMNKISGGDSNTINTLKYWEEGLNKEEFVKDAAIKVEKIKGPVLMFSGKDDQVWPSSQMADLIETRLEENNFEYQFKNMQYDDAGHLISGNPESNSEARTGTMTIHGNQYSYDYGGTNAGDFKAKQNARSEVMKLIKNL</sequence>
<accession>A0ABU3E3R7</accession>
<dbReference type="InterPro" id="IPR029058">
    <property type="entry name" value="AB_hydrolase_fold"/>
</dbReference>
<keyword evidence="1" id="KW-1133">Transmembrane helix</keyword>
<name>A0ABU3E3R7_9FLAO</name>
<reference evidence="3 4" key="1">
    <citation type="submission" date="2023-09" db="EMBL/GenBank/DDBJ databases">
        <authorList>
            <person name="Rey-Velasco X."/>
        </authorList>
    </citation>
    <scope>NUCLEOTIDE SEQUENCE [LARGE SCALE GENOMIC DNA]</scope>
    <source>
        <strain evidence="3 4">F188</strain>
    </source>
</reference>
<proteinExistence type="predicted"/>
<dbReference type="InterPro" id="IPR014940">
    <property type="entry name" value="BAAT_C"/>
</dbReference>
<comment type="caution">
    <text evidence="3">The sequence shown here is derived from an EMBL/GenBank/DDBJ whole genome shotgun (WGS) entry which is preliminary data.</text>
</comment>
<dbReference type="InterPro" id="IPR016662">
    <property type="entry name" value="Acyl-CoA_thioEstase_long-chain"/>
</dbReference>
<feature type="transmembrane region" description="Helical" evidence="1">
    <location>
        <begin position="6"/>
        <end position="27"/>
    </location>
</feature>
<dbReference type="Pfam" id="PF08840">
    <property type="entry name" value="BAAT_C"/>
    <property type="match status" value="1"/>
</dbReference>
<dbReference type="EMBL" id="JAVRHM010000014">
    <property type="protein sequence ID" value="MDT0690633.1"/>
    <property type="molecule type" value="Genomic_DNA"/>
</dbReference>
<dbReference type="PIRSF" id="PIRSF016521">
    <property type="entry name" value="Acyl-CoA_hydro"/>
    <property type="match status" value="1"/>
</dbReference>
<dbReference type="GO" id="GO:0016787">
    <property type="term" value="F:hydrolase activity"/>
    <property type="evidence" value="ECO:0007669"/>
    <property type="project" value="UniProtKB-KW"/>
</dbReference>